<dbReference type="Proteomes" id="UP000230340">
    <property type="component" value="Unassembled WGS sequence"/>
</dbReference>
<dbReference type="Gene3D" id="3.30.1360.200">
    <property type="match status" value="1"/>
</dbReference>
<evidence type="ECO:0000256" key="7">
    <source>
        <dbReference type="ARBA" id="ARBA00023010"/>
    </source>
</evidence>
<feature type="domain" description="SecDF P1 head subdomain" evidence="12">
    <location>
        <begin position="165"/>
        <end position="261"/>
    </location>
</feature>
<evidence type="ECO:0000313" key="14">
    <source>
        <dbReference type="Proteomes" id="UP000230340"/>
    </source>
</evidence>
<dbReference type="PANTHER" id="PTHR30081">
    <property type="entry name" value="PROTEIN-EXPORT MEMBRANE PROTEIN SEC"/>
    <property type="match status" value="1"/>
</dbReference>
<keyword evidence="6 9" id="KW-1133">Transmembrane helix</keyword>
<comment type="subcellular location">
    <subcellularLocation>
        <location evidence="1 9">Cell membrane</location>
        <topology evidence="1 9">Multi-pass membrane protein</topology>
    </subcellularLocation>
</comment>
<feature type="transmembrane region" description="Helical" evidence="9">
    <location>
        <begin position="307"/>
        <end position="327"/>
    </location>
</feature>
<sequence>MKITPRLILLLVSFLTFCCLLIDLPKIPVKFTYGNFRIDTEIGGYSINFFNGKFTRDLNIKQGLDIKGGVRVTLNADMSKVDAKDRGSSLESARSVVDRRINSLGVSEPSIMTVLAKDTFRIVVELPGITDPQKAVTELSQVAYLDFRELKEGVKTPQALEDFVATDLSGKDLKRSLVEFDPNTRKPVISLEFTIDGARKFEEITGRNVDKPLAIFLDNNILSSPQVKEKITGGKAIINGEFTIDEVNSLVRLLNAGSLPVPLTIISQENVPPSLGLASVQKSSVAGLIGLVLVMLFMFFLYGKLGILANVALVIYGIITLAIYKIVPVVLTLPGIAGFILSIGMAVDANILIFERIKEEVRTGKPLTLALEAGFGRAWDSIRDANVCTLITCFILFNPFGWSFLHTSGPIRGFALTLFLGIVVSLFTGIIVSRNLIRVFYRIKK</sequence>
<evidence type="ECO:0000256" key="1">
    <source>
        <dbReference type="ARBA" id="ARBA00004651"/>
    </source>
</evidence>
<dbReference type="Pfam" id="PF21760">
    <property type="entry name" value="SecD_1st"/>
    <property type="match status" value="1"/>
</dbReference>
<protein>
    <recommendedName>
        <fullName evidence="9">Protein translocase subunit SecD</fullName>
    </recommendedName>
</protein>
<dbReference type="GO" id="GO:0006605">
    <property type="term" value="P:protein targeting"/>
    <property type="evidence" value="ECO:0007669"/>
    <property type="project" value="UniProtKB-UniRule"/>
</dbReference>
<keyword evidence="4 9" id="KW-0812">Transmembrane</keyword>
<feature type="transmembrane region" description="Helical" evidence="9">
    <location>
        <begin position="284"/>
        <end position="302"/>
    </location>
</feature>
<dbReference type="PANTHER" id="PTHR30081:SF1">
    <property type="entry name" value="PROTEIN TRANSLOCASE SUBUNIT SECD"/>
    <property type="match status" value="1"/>
</dbReference>
<evidence type="ECO:0000256" key="2">
    <source>
        <dbReference type="ARBA" id="ARBA00022448"/>
    </source>
</evidence>
<evidence type="ECO:0000256" key="9">
    <source>
        <dbReference type="HAMAP-Rule" id="MF_01463"/>
    </source>
</evidence>
<evidence type="ECO:0000259" key="11">
    <source>
        <dbReference type="Pfam" id="PF21760"/>
    </source>
</evidence>
<evidence type="ECO:0000259" key="12">
    <source>
        <dbReference type="Pfam" id="PF22599"/>
    </source>
</evidence>
<evidence type="ECO:0000259" key="10">
    <source>
        <dbReference type="Pfam" id="PF02355"/>
    </source>
</evidence>
<dbReference type="Pfam" id="PF02355">
    <property type="entry name" value="SecD_SecF_C"/>
    <property type="match status" value="1"/>
</dbReference>
<feature type="transmembrane region" description="Helical" evidence="9">
    <location>
        <begin position="387"/>
        <end position="405"/>
    </location>
</feature>
<keyword evidence="8 9" id="KW-0472">Membrane</keyword>
<evidence type="ECO:0000313" key="13">
    <source>
        <dbReference type="EMBL" id="PIS23321.1"/>
    </source>
</evidence>
<keyword evidence="7 9" id="KW-0811">Translocation</keyword>
<dbReference type="NCBIfam" id="TIGR00916">
    <property type="entry name" value="2A0604s01"/>
    <property type="match status" value="1"/>
</dbReference>
<dbReference type="InterPro" id="IPR055344">
    <property type="entry name" value="SecD_SecF_C_bact"/>
</dbReference>
<dbReference type="GO" id="GO:0065002">
    <property type="term" value="P:intracellular protein transmembrane transport"/>
    <property type="evidence" value="ECO:0007669"/>
    <property type="project" value="UniProtKB-UniRule"/>
</dbReference>
<dbReference type="Pfam" id="PF22599">
    <property type="entry name" value="SecDF_P1_head"/>
    <property type="match status" value="1"/>
</dbReference>
<dbReference type="NCBIfam" id="TIGR01129">
    <property type="entry name" value="secD"/>
    <property type="match status" value="1"/>
</dbReference>
<dbReference type="HAMAP" id="MF_01463_B">
    <property type="entry name" value="SecD_B"/>
    <property type="match status" value="1"/>
</dbReference>
<keyword evidence="2 9" id="KW-0813">Transport</keyword>
<dbReference type="EMBL" id="PEYT01000004">
    <property type="protein sequence ID" value="PIS23321.1"/>
    <property type="molecule type" value="Genomic_DNA"/>
</dbReference>
<evidence type="ECO:0000256" key="4">
    <source>
        <dbReference type="ARBA" id="ARBA00022692"/>
    </source>
</evidence>
<comment type="function">
    <text evidence="9">Part of the Sec protein translocase complex. Interacts with the SecYEG preprotein conducting channel. SecDF uses the proton motive force (PMF) to complete protein translocation after the ATP-dependent function of SecA.</text>
</comment>
<dbReference type="AlphaFoldDB" id="A0A2H0XEN1"/>
<dbReference type="Gene3D" id="1.20.1640.10">
    <property type="entry name" value="Multidrug efflux transporter AcrB transmembrane domain"/>
    <property type="match status" value="1"/>
</dbReference>
<dbReference type="InterPro" id="IPR054384">
    <property type="entry name" value="SecDF_P1_head"/>
</dbReference>
<dbReference type="InterPro" id="IPR048634">
    <property type="entry name" value="SecD_SecF_C"/>
</dbReference>
<feature type="transmembrane region" description="Helical" evidence="9">
    <location>
        <begin position="411"/>
        <end position="437"/>
    </location>
</feature>
<keyword evidence="3 9" id="KW-1003">Cell membrane</keyword>
<dbReference type="InterPro" id="IPR005791">
    <property type="entry name" value="SecD"/>
</dbReference>
<dbReference type="SUPFAM" id="SSF82866">
    <property type="entry name" value="Multidrug efflux transporter AcrB transmembrane domain"/>
    <property type="match status" value="1"/>
</dbReference>
<dbReference type="GO" id="GO:0043952">
    <property type="term" value="P:protein transport by the Sec complex"/>
    <property type="evidence" value="ECO:0007669"/>
    <property type="project" value="UniProtKB-UniRule"/>
</dbReference>
<dbReference type="GO" id="GO:0005886">
    <property type="term" value="C:plasma membrane"/>
    <property type="evidence" value="ECO:0007669"/>
    <property type="project" value="UniProtKB-SubCell"/>
</dbReference>
<feature type="domain" description="Protein export membrane protein SecD/SecF C-terminal" evidence="10">
    <location>
        <begin position="264"/>
        <end position="439"/>
    </location>
</feature>
<dbReference type="Gene3D" id="3.30.70.3400">
    <property type="match status" value="1"/>
</dbReference>
<proteinExistence type="inferred from homology"/>
<comment type="similarity">
    <text evidence="9">Belongs to the SecD/SecF family. SecD subfamily.</text>
</comment>
<evidence type="ECO:0000256" key="3">
    <source>
        <dbReference type="ARBA" id="ARBA00022475"/>
    </source>
</evidence>
<accession>A0A2H0XEN1</accession>
<name>A0A2H0XEN1_UNCKA</name>
<organism evidence="13 14">
    <name type="scientific">candidate division WWE3 bacterium CG08_land_8_20_14_0_20_40_13</name>
    <dbReference type="NCBI Taxonomy" id="1975084"/>
    <lineage>
        <taxon>Bacteria</taxon>
        <taxon>Katanobacteria</taxon>
    </lineage>
</organism>
<evidence type="ECO:0000256" key="5">
    <source>
        <dbReference type="ARBA" id="ARBA00022927"/>
    </source>
</evidence>
<feature type="transmembrane region" description="Helical" evidence="9">
    <location>
        <begin position="333"/>
        <end position="354"/>
    </location>
</feature>
<comment type="caution">
    <text evidence="13">The sequence shown here is derived from an EMBL/GenBank/DDBJ whole genome shotgun (WGS) entry which is preliminary data.</text>
</comment>
<dbReference type="InterPro" id="IPR022813">
    <property type="entry name" value="SecD/SecF_arch_bac"/>
</dbReference>
<feature type="domain" description="Protein translocase subunit SecDF P1" evidence="11">
    <location>
        <begin position="91"/>
        <end position="151"/>
    </location>
</feature>
<dbReference type="GO" id="GO:0015450">
    <property type="term" value="F:protein-transporting ATPase activity"/>
    <property type="evidence" value="ECO:0007669"/>
    <property type="project" value="InterPro"/>
</dbReference>
<reference evidence="14" key="1">
    <citation type="submission" date="2017-09" db="EMBL/GenBank/DDBJ databases">
        <title>Depth-based differentiation of microbial function through sediment-hosted aquifers and enrichment of novel symbionts in the deep terrestrial subsurface.</title>
        <authorList>
            <person name="Probst A.J."/>
            <person name="Ladd B."/>
            <person name="Jarett J.K."/>
            <person name="Geller-Mcgrath D.E."/>
            <person name="Sieber C.M.K."/>
            <person name="Emerson J.B."/>
            <person name="Anantharaman K."/>
            <person name="Thomas B.C."/>
            <person name="Malmstrom R."/>
            <person name="Stieglmeier M."/>
            <person name="Klingl A."/>
            <person name="Woyke T."/>
            <person name="Ryan C.M."/>
            <person name="Banfield J.F."/>
        </authorList>
    </citation>
    <scope>NUCLEOTIDE SEQUENCE [LARGE SCALE GENOMIC DNA]</scope>
</reference>
<comment type="caution">
    <text evidence="9">Lacks conserved residue(s) required for the propagation of feature annotation.</text>
</comment>
<keyword evidence="5 9" id="KW-0653">Protein transport</keyword>
<evidence type="ECO:0000256" key="6">
    <source>
        <dbReference type="ARBA" id="ARBA00022989"/>
    </source>
</evidence>
<dbReference type="InterPro" id="IPR048631">
    <property type="entry name" value="SecD_1st"/>
</dbReference>
<evidence type="ECO:0000256" key="8">
    <source>
        <dbReference type="ARBA" id="ARBA00023136"/>
    </source>
</evidence>
<gene>
    <name evidence="9 13" type="primary">secD</name>
    <name evidence="13" type="ORF">COT49_00530</name>
</gene>
<comment type="subunit">
    <text evidence="9">Forms a complex with SecF. Part of the essential Sec protein translocation apparatus which comprises SecA, SecYEG and auxiliary proteins SecDF. Other proteins may also be involved.</text>
</comment>